<comment type="similarity">
    <text evidence="1">Belongs to the LysR transcriptional regulatory family.</text>
</comment>
<sequence length="311" mass="34075">MAQRFSITLTQLSYFTECAKTLNMTAASAELRVAQSAVSTAISHLERALGTALFIRQHSKGLILTQAGESLLRDTGRIFGMLTDAIEDIRADHDQVRGVITIACFNTLAPFMQPQLLALMQQRHPELTVNIIEGDYEECLAALRGGRAEVAVMYNLTSAEGISHQVLGKVRPHVILHAEHPLAQRTEISLTELADDPFVLLDLPDSNDYFLGMLRQQGLTPNIKYRTSSYETVRSLVATGLGFSILNQRPQIAETYSGNRTVIVEISDPVPSLGVTASTLTQVDRSARTHAVAEAVREIIAPQELAEPPVM</sequence>
<dbReference type="GO" id="GO:0003700">
    <property type="term" value="F:DNA-binding transcription factor activity"/>
    <property type="evidence" value="ECO:0007669"/>
    <property type="project" value="InterPro"/>
</dbReference>
<dbReference type="InterPro" id="IPR005119">
    <property type="entry name" value="LysR_subst-bd"/>
</dbReference>
<dbReference type="InterPro" id="IPR000847">
    <property type="entry name" value="LysR_HTH_N"/>
</dbReference>
<accession>A0A940PW55</accession>
<dbReference type="AlphaFoldDB" id="A0A940PW55"/>
<dbReference type="InterPro" id="IPR036388">
    <property type="entry name" value="WH-like_DNA-bd_sf"/>
</dbReference>
<dbReference type="GO" id="GO:0032993">
    <property type="term" value="C:protein-DNA complex"/>
    <property type="evidence" value="ECO:0007669"/>
    <property type="project" value="TreeGrafter"/>
</dbReference>
<evidence type="ECO:0000256" key="3">
    <source>
        <dbReference type="ARBA" id="ARBA00023125"/>
    </source>
</evidence>
<organism evidence="6 7">
    <name type="scientific">Leucobacter exalbidus</name>
    <dbReference type="NCBI Taxonomy" id="662960"/>
    <lineage>
        <taxon>Bacteria</taxon>
        <taxon>Bacillati</taxon>
        <taxon>Actinomycetota</taxon>
        <taxon>Actinomycetes</taxon>
        <taxon>Micrococcales</taxon>
        <taxon>Microbacteriaceae</taxon>
        <taxon>Leucobacter</taxon>
    </lineage>
</organism>
<dbReference type="Gene3D" id="1.10.10.10">
    <property type="entry name" value="Winged helix-like DNA-binding domain superfamily/Winged helix DNA-binding domain"/>
    <property type="match status" value="1"/>
</dbReference>
<evidence type="ECO:0000256" key="4">
    <source>
        <dbReference type="ARBA" id="ARBA00023163"/>
    </source>
</evidence>
<evidence type="ECO:0000256" key="2">
    <source>
        <dbReference type="ARBA" id="ARBA00023015"/>
    </source>
</evidence>
<evidence type="ECO:0000256" key="1">
    <source>
        <dbReference type="ARBA" id="ARBA00009437"/>
    </source>
</evidence>
<comment type="caution">
    <text evidence="6">The sequence shown here is derived from an EMBL/GenBank/DDBJ whole genome shotgun (WGS) entry which is preliminary data.</text>
</comment>
<dbReference type="SUPFAM" id="SSF46785">
    <property type="entry name" value="Winged helix' DNA-binding domain"/>
    <property type="match status" value="1"/>
</dbReference>
<protein>
    <submittedName>
        <fullName evidence="6">DNA-binding transcriptional LysR family regulator</fullName>
    </submittedName>
</protein>
<proteinExistence type="inferred from homology"/>
<evidence type="ECO:0000313" key="6">
    <source>
        <dbReference type="EMBL" id="MBP1326256.1"/>
    </source>
</evidence>
<dbReference type="SUPFAM" id="SSF53850">
    <property type="entry name" value="Periplasmic binding protein-like II"/>
    <property type="match status" value="1"/>
</dbReference>
<dbReference type="GO" id="GO:0003677">
    <property type="term" value="F:DNA binding"/>
    <property type="evidence" value="ECO:0007669"/>
    <property type="project" value="UniProtKB-KW"/>
</dbReference>
<dbReference type="InterPro" id="IPR036390">
    <property type="entry name" value="WH_DNA-bd_sf"/>
</dbReference>
<dbReference type="PRINTS" id="PR00039">
    <property type="entry name" value="HTHLYSR"/>
</dbReference>
<name>A0A940PW55_9MICO</name>
<dbReference type="PANTHER" id="PTHR30346">
    <property type="entry name" value="TRANSCRIPTIONAL DUAL REGULATOR HCAR-RELATED"/>
    <property type="match status" value="1"/>
</dbReference>
<dbReference type="RefSeq" id="WP_209705198.1">
    <property type="nucleotide sequence ID" value="NZ_JAFIDA010000001.1"/>
</dbReference>
<dbReference type="PANTHER" id="PTHR30346:SF0">
    <property type="entry name" value="HCA OPERON TRANSCRIPTIONAL ACTIVATOR HCAR"/>
    <property type="match status" value="1"/>
</dbReference>
<dbReference type="EMBL" id="JAFIDA010000001">
    <property type="protein sequence ID" value="MBP1326256.1"/>
    <property type="molecule type" value="Genomic_DNA"/>
</dbReference>
<reference evidence="6" key="1">
    <citation type="submission" date="2021-02" db="EMBL/GenBank/DDBJ databases">
        <title>Sequencing the genomes of 1000 actinobacteria strains.</title>
        <authorList>
            <person name="Klenk H.-P."/>
        </authorList>
    </citation>
    <scope>NUCLEOTIDE SEQUENCE</scope>
    <source>
        <strain evidence="6">DSM 22850</strain>
    </source>
</reference>
<evidence type="ECO:0000313" key="7">
    <source>
        <dbReference type="Proteomes" id="UP000675163"/>
    </source>
</evidence>
<dbReference type="PROSITE" id="PS50931">
    <property type="entry name" value="HTH_LYSR"/>
    <property type="match status" value="1"/>
</dbReference>
<dbReference type="Proteomes" id="UP000675163">
    <property type="component" value="Unassembled WGS sequence"/>
</dbReference>
<keyword evidence="2" id="KW-0805">Transcription regulation</keyword>
<keyword evidence="7" id="KW-1185">Reference proteome</keyword>
<keyword evidence="3 6" id="KW-0238">DNA-binding</keyword>
<dbReference type="Gene3D" id="3.40.190.10">
    <property type="entry name" value="Periplasmic binding protein-like II"/>
    <property type="match status" value="2"/>
</dbReference>
<gene>
    <name evidence="6" type="ORF">JOF28_001488</name>
</gene>
<keyword evidence="4" id="KW-0804">Transcription</keyword>
<evidence type="ECO:0000259" key="5">
    <source>
        <dbReference type="PROSITE" id="PS50931"/>
    </source>
</evidence>
<dbReference type="Pfam" id="PF00126">
    <property type="entry name" value="HTH_1"/>
    <property type="match status" value="1"/>
</dbReference>
<dbReference type="Pfam" id="PF03466">
    <property type="entry name" value="LysR_substrate"/>
    <property type="match status" value="1"/>
</dbReference>
<feature type="domain" description="HTH lysR-type" evidence="5">
    <location>
        <begin position="7"/>
        <end position="65"/>
    </location>
</feature>